<reference evidence="1 2" key="1">
    <citation type="submission" date="2019-06" db="EMBL/GenBank/DDBJ databases">
        <title>Genomic Encyclopedia of Archaeal and Bacterial Type Strains, Phase II (KMG-II): from individual species to whole genera.</title>
        <authorList>
            <person name="Goeker M."/>
        </authorList>
    </citation>
    <scope>NUCLEOTIDE SEQUENCE [LARGE SCALE GENOMIC DNA]</scope>
    <source>
        <strain evidence="1 2">DSM 18423</strain>
    </source>
</reference>
<organism evidence="1 2">
    <name type="scientific">Roseinatronobacter monicus</name>
    <dbReference type="NCBI Taxonomy" id="393481"/>
    <lineage>
        <taxon>Bacteria</taxon>
        <taxon>Pseudomonadati</taxon>
        <taxon>Pseudomonadota</taxon>
        <taxon>Alphaproteobacteria</taxon>
        <taxon>Rhodobacterales</taxon>
        <taxon>Paracoccaceae</taxon>
        <taxon>Roseinatronobacter</taxon>
    </lineage>
</organism>
<accession>A0A543K601</accession>
<sequence>MMDFHDAHYPNSLNLFELFFYLHSVIHACHRALHAPMLLVPLPAHHALTVSQLGCSATAAVTMISTLSSGAAIRASPQARAGA</sequence>
<comment type="caution">
    <text evidence="1">The sequence shown here is derived from an EMBL/GenBank/DDBJ whole genome shotgun (WGS) entry which is preliminary data.</text>
</comment>
<evidence type="ECO:0000313" key="1">
    <source>
        <dbReference type="EMBL" id="TQM90499.1"/>
    </source>
</evidence>
<proteinExistence type="predicted"/>
<gene>
    <name evidence="1" type="ORF">BD293_3890</name>
</gene>
<keyword evidence="2" id="KW-1185">Reference proteome</keyword>
<evidence type="ECO:0000313" key="2">
    <source>
        <dbReference type="Proteomes" id="UP000320582"/>
    </source>
</evidence>
<dbReference type="EMBL" id="VFPT01000002">
    <property type="protein sequence ID" value="TQM90499.1"/>
    <property type="molecule type" value="Genomic_DNA"/>
</dbReference>
<dbReference type="Proteomes" id="UP000320582">
    <property type="component" value="Unassembled WGS sequence"/>
</dbReference>
<name>A0A543K601_9RHOB</name>
<dbReference type="AlphaFoldDB" id="A0A543K601"/>
<protein>
    <submittedName>
        <fullName evidence="1">Uncharacterized protein</fullName>
    </submittedName>
</protein>